<evidence type="ECO:0000313" key="1">
    <source>
        <dbReference type="EMBL" id="ASR78482.1"/>
    </source>
</evidence>
<reference evidence="1 2" key="1">
    <citation type="submission" date="2017-06" db="EMBL/GenBank/DDBJ databases">
        <authorList>
            <person name="Kim H.J."/>
            <person name="Triplett B.A."/>
        </authorList>
    </citation>
    <scope>NUCLEOTIDE SEQUENCE [LARGE SCALE GENOMIC DNA]</scope>
</reference>
<name>A0A222Z1P7_9CAUD</name>
<accession>A0A222Z1P7</accession>
<proteinExistence type="predicted"/>
<gene>
    <name evidence="1" type="ORF">PPISBEST_64</name>
</gene>
<protein>
    <submittedName>
        <fullName evidence="1">Uncharacterized protein</fullName>
    </submittedName>
</protein>
<organism evidence="1 2">
    <name type="scientific">Bacillus phage PPIsBest</name>
    <dbReference type="NCBI Taxonomy" id="2024234"/>
    <lineage>
        <taxon>Viruses</taxon>
        <taxon>Duplodnaviria</taxon>
        <taxon>Heunggongvirae</taxon>
        <taxon>Uroviricota</taxon>
        <taxon>Caudoviricetes</taxon>
        <taxon>Herelleviridae</taxon>
        <taxon>Bastillevirinae</taxon>
        <taxon>Wphvirus</taxon>
        <taxon>Wphvirus hakuna</taxon>
    </lineage>
</organism>
<dbReference type="EMBL" id="MF288917">
    <property type="protein sequence ID" value="ASR78482.1"/>
    <property type="molecule type" value="Genomic_DNA"/>
</dbReference>
<evidence type="ECO:0000313" key="2">
    <source>
        <dbReference type="Proteomes" id="UP000223841"/>
    </source>
</evidence>
<dbReference type="Proteomes" id="UP000223841">
    <property type="component" value="Segment"/>
</dbReference>
<sequence>MEQVRLLITAFLCVFWMFVRDMKKSPFLSGSEYASSFKRASLTCWLLGHWWFHMKTEQGYYSRHKTYFCPVCGAKYLYHC</sequence>